<dbReference type="PRINTS" id="PR00094">
    <property type="entry name" value="ADENYLTKNASE"/>
</dbReference>
<dbReference type="EnsemblMetazoa" id="AMIN001750-RA">
    <property type="protein sequence ID" value="AMIN001750-PA"/>
    <property type="gene ID" value="AMIN001750"/>
</dbReference>
<keyword evidence="1" id="KW-0808">Transferase</keyword>
<evidence type="ECO:0000256" key="2">
    <source>
        <dbReference type="ARBA" id="ARBA00022741"/>
    </source>
</evidence>
<dbReference type="GO" id="GO:0005524">
    <property type="term" value="F:ATP binding"/>
    <property type="evidence" value="ECO:0007669"/>
    <property type="project" value="InterPro"/>
</dbReference>
<dbReference type="Proteomes" id="UP000075920">
    <property type="component" value="Unassembled WGS sequence"/>
</dbReference>
<evidence type="ECO:0000313" key="6">
    <source>
        <dbReference type="Proteomes" id="UP000075920"/>
    </source>
</evidence>
<dbReference type="InterPro" id="IPR033690">
    <property type="entry name" value="Adenylat_kinase_CS"/>
</dbReference>
<dbReference type="HAMAP" id="MF_00235">
    <property type="entry name" value="Adenylate_kinase_Adk"/>
    <property type="match status" value="1"/>
</dbReference>
<feature type="compositionally biased region" description="Polar residues" evidence="4">
    <location>
        <begin position="319"/>
        <end position="330"/>
    </location>
</feature>
<feature type="region of interest" description="Disordered" evidence="4">
    <location>
        <begin position="309"/>
        <end position="339"/>
    </location>
</feature>
<feature type="region of interest" description="Disordered" evidence="4">
    <location>
        <begin position="1"/>
        <end position="31"/>
    </location>
</feature>
<dbReference type="PANTHER" id="PTHR23359">
    <property type="entry name" value="NUCLEOTIDE KINASE"/>
    <property type="match status" value="1"/>
</dbReference>
<organism evidence="5 6">
    <name type="scientific">Anopheles minimus</name>
    <dbReference type="NCBI Taxonomy" id="112268"/>
    <lineage>
        <taxon>Eukaryota</taxon>
        <taxon>Metazoa</taxon>
        <taxon>Ecdysozoa</taxon>
        <taxon>Arthropoda</taxon>
        <taxon>Hexapoda</taxon>
        <taxon>Insecta</taxon>
        <taxon>Pterygota</taxon>
        <taxon>Neoptera</taxon>
        <taxon>Endopterygota</taxon>
        <taxon>Diptera</taxon>
        <taxon>Nematocera</taxon>
        <taxon>Culicoidea</taxon>
        <taxon>Culicidae</taxon>
        <taxon>Anophelinae</taxon>
        <taxon>Anopheles</taxon>
    </lineage>
</organism>
<dbReference type="GO" id="GO:0006139">
    <property type="term" value="P:nucleobase-containing compound metabolic process"/>
    <property type="evidence" value="ECO:0007669"/>
    <property type="project" value="InterPro"/>
</dbReference>
<evidence type="ECO:0000256" key="3">
    <source>
        <dbReference type="ARBA" id="ARBA00022777"/>
    </source>
</evidence>
<accession>A0A182VUK7</accession>
<dbReference type="SUPFAM" id="SSF52540">
    <property type="entry name" value="P-loop containing nucleoside triphosphate hydrolases"/>
    <property type="match status" value="3"/>
</dbReference>
<reference evidence="6" key="1">
    <citation type="submission" date="2013-03" db="EMBL/GenBank/DDBJ databases">
        <title>The Genome Sequence of Anopheles minimus MINIMUS1.</title>
        <authorList>
            <consortium name="The Broad Institute Genomics Platform"/>
            <person name="Neafsey D.E."/>
            <person name="Walton C."/>
            <person name="Walker B."/>
            <person name="Young S.K."/>
            <person name="Zeng Q."/>
            <person name="Gargeya S."/>
            <person name="Fitzgerald M."/>
            <person name="Haas B."/>
            <person name="Abouelleil A."/>
            <person name="Allen A.W."/>
            <person name="Alvarado L."/>
            <person name="Arachchi H.M."/>
            <person name="Berlin A.M."/>
            <person name="Chapman S.B."/>
            <person name="Gainer-Dewar J."/>
            <person name="Goldberg J."/>
            <person name="Griggs A."/>
            <person name="Gujja S."/>
            <person name="Hansen M."/>
            <person name="Howarth C."/>
            <person name="Imamovic A."/>
            <person name="Ireland A."/>
            <person name="Larimer J."/>
            <person name="McCowan C."/>
            <person name="Murphy C."/>
            <person name="Pearson M."/>
            <person name="Poon T.W."/>
            <person name="Priest M."/>
            <person name="Roberts A."/>
            <person name="Saif S."/>
            <person name="Shea T."/>
            <person name="Sisk P."/>
            <person name="Sykes S."/>
            <person name="Wortman J."/>
            <person name="Nusbaum C."/>
            <person name="Birren B."/>
        </authorList>
    </citation>
    <scope>NUCLEOTIDE SEQUENCE [LARGE SCALE GENOMIC DNA]</scope>
    <source>
        <strain evidence="6">MINIMUS1</strain>
    </source>
</reference>
<feature type="region of interest" description="Disordered" evidence="4">
    <location>
        <begin position="730"/>
        <end position="756"/>
    </location>
</feature>
<keyword evidence="3" id="KW-0418">Kinase</keyword>
<evidence type="ECO:0000256" key="1">
    <source>
        <dbReference type="ARBA" id="ARBA00022679"/>
    </source>
</evidence>
<keyword evidence="6" id="KW-1185">Reference proteome</keyword>
<dbReference type="InterPro" id="IPR027417">
    <property type="entry name" value="P-loop_NTPase"/>
</dbReference>
<evidence type="ECO:0000256" key="4">
    <source>
        <dbReference type="SAM" id="MobiDB-lite"/>
    </source>
</evidence>
<protein>
    <recommendedName>
        <fullName evidence="7">Adenylate kinase isoenzyme 5</fullName>
    </recommendedName>
</protein>
<evidence type="ECO:0008006" key="7">
    <source>
        <dbReference type="Google" id="ProtNLM"/>
    </source>
</evidence>
<dbReference type="PROSITE" id="PS00113">
    <property type="entry name" value="ADENYLATE_KINASE"/>
    <property type="match status" value="2"/>
</dbReference>
<keyword evidence="2" id="KW-0547">Nucleotide-binding</keyword>
<dbReference type="VEuPathDB" id="VectorBase:AMIN001750"/>
<evidence type="ECO:0000313" key="5">
    <source>
        <dbReference type="EnsemblMetazoa" id="AMIN001750-PA"/>
    </source>
</evidence>
<feature type="compositionally biased region" description="Low complexity" evidence="4">
    <location>
        <begin position="735"/>
        <end position="747"/>
    </location>
</feature>
<proteinExistence type="inferred from homology"/>
<sequence>MGICLDTEKNNTASDIEDPDWKGGGPSTRSAVVRTPKSAITGMQNTGKVKFDPPKVPVIFVLGNDQRGPGSGKVTHCDTLMQERRGVTHINMMDLLQQYAIGNDMQDFSQLSSRTVTEVLMLEMKMSPAAKTYLVSGYPRSMRDVVEYSEKIQVINGVILISWRQAILQKQIDYGAKLGHVVLSLAKMELENFFKNVMPVADYFDQSDMLIAINGERSPSEVYKDFRTAVLDILGAQENQEALLNGVAGMGRGVDDIPGSIVSVDTAPSQPKVIAAPAHQVELNHTRTPPPPANGARPANAADQMTRPTSHGLLHRQQSRSSLHQTTGETATVGGYGEASPERFRHRGSMPPPIIWVIGGPGSNKATLCLKAVGINPGWGHFSVGRSLRAVAESGPRVGSDNYAVKEAITAGEMVPKKSLDALIQGQLMQLADKRGVIIDGYPRDMEQVTDFERKYNQKPPIILLDCSKLQLGRGRLDDTVSSFRRRLELFRELTLPMLKEMDTAGRLTIVDGDTDSPSVQREFERIVRVNMERVLNSGLAQTDPDKNDDIAPIQIGTFKSVLQRTQRNSMDAIVQDLDTEMPGAVPTISHHVSLANGHLPGSGKAGPTKNGYVPNGRPNFRNMLEEADSYPIDSHIYKINLTFPYLPQCLLTKHLSTARTQTRNANNLRGLGREIESRVFASFGPSLRSLPRELESVLLVDFVQQASLAKFVIMLFMCHQMALEQESKAKEKANASNPPSGSSSPAVQVPNAGGSSYGHMRDANVPIIWVLGGPGCGKGTQCAKIVAKYNFSHFSTGDLLRDEVASGSEKGKELQDMMKQGILVANETVLKLLEAAMVKALNGTVGYLIDGYPREPAQGPEFEKFIAPVDIILYFECSNINAERAPEDIFADVEKSIDELLAAKGKK</sequence>
<dbReference type="GO" id="GO:0019205">
    <property type="term" value="F:nucleobase-containing compound kinase activity"/>
    <property type="evidence" value="ECO:0007669"/>
    <property type="project" value="InterPro"/>
</dbReference>
<dbReference type="CDD" id="cd01428">
    <property type="entry name" value="ADK"/>
    <property type="match status" value="1"/>
</dbReference>
<dbReference type="Gene3D" id="3.40.50.300">
    <property type="entry name" value="P-loop containing nucleotide triphosphate hydrolases"/>
    <property type="match status" value="3"/>
</dbReference>
<dbReference type="InterPro" id="IPR000850">
    <property type="entry name" value="Adenylat/UMP-CMP_kin"/>
</dbReference>
<dbReference type="AlphaFoldDB" id="A0A182VUK7"/>
<dbReference type="STRING" id="112268.A0A182VUK7"/>
<dbReference type="Pfam" id="PF00406">
    <property type="entry name" value="ADK"/>
    <property type="match status" value="3"/>
</dbReference>
<name>A0A182VUK7_9DIPT</name>
<reference evidence="5" key="2">
    <citation type="submission" date="2020-05" db="UniProtKB">
        <authorList>
            <consortium name="EnsemblMetazoa"/>
        </authorList>
    </citation>
    <scope>IDENTIFICATION</scope>
    <source>
        <strain evidence="5">MINIMUS1</strain>
    </source>
</reference>